<dbReference type="CDD" id="cd00086">
    <property type="entry name" value="homeodomain"/>
    <property type="match status" value="1"/>
</dbReference>
<keyword evidence="4 6" id="KW-0539">Nucleus</keyword>
<feature type="region of interest" description="Disordered" evidence="8">
    <location>
        <begin position="460"/>
        <end position="535"/>
    </location>
</feature>
<feature type="compositionally biased region" description="Polar residues" evidence="8">
    <location>
        <begin position="306"/>
        <end position="315"/>
    </location>
</feature>
<reference evidence="10" key="2">
    <citation type="submission" date="2025-05" db="UniProtKB">
        <authorList>
            <consortium name="EnsemblMetazoa"/>
        </authorList>
    </citation>
    <scope>IDENTIFICATION</scope>
    <source>
        <strain evidence="10">Foshan</strain>
    </source>
</reference>
<dbReference type="InterPro" id="IPR001356">
    <property type="entry name" value="HD"/>
</dbReference>
<comment type="subcellular location">
    <subcellularLocation>
        <location evidence="1 6 7">Nucleus</location>
    </subcellularLocation>
</comment>
<feature type="domain" description="Homeobox" evidence="9">
    <location>
        <begin position="396"/>
        <end position="456"/>
    </location>
</feature>
<feature type="region of interest" description="Disordered" evidence="8">
    <location>
        <begin position="614"/>
        <end position="653"/>
    </location>
</feature>
<evidence type="ECO:0000313" key="11">
    <source>
        <dbReference type="Proteomes" id="UP000069940"/>
    </source>
</evidence>
<dbReference type="PROSITE" id="PS00027">
    <property type="entry name" value="HOMEOBOX_1"/>
    <property type="match status" value="1"/>
</dbReference>
<dbReference type="GeneID" id="109621687"/>
<feature type="compositionally biased region" description="Polar residues" evidence="8">
    <location>
        <begin position="467"/>
        <end position="480"/>
    </location>
</feature>
<evidence type="ECO:0000256" key="1">
    <source>
        <dbReference type="ARBA" id="ARBA00004123"/>
    </source>
</evidence>
<keyword evidence="11" id="KW-1185">Reference proteome</keyword>
<feature type="DNA-binding region" description="Homeobox" evidence="6">
    <location>
        <begin position="398"/>
        <end position="457"/>
    </location>
</feature>
<dbReference type="SMART" id="SM00389">
    <property type="entry name" value="HOX"/>
    <property type="match status" value="1"/>
</dbReference>
<evidence type="ECO:0000256" key="2">
    <source>
        <dbReference type="ARBA" id="ARBA00023125"/>
    </source>
</evidence>
<proteinExistence type="inferred from homology"/>
<keyword evidence="3 6" id="KW-0371">Homeobox</keyword>
<evidence type="ECO:0000256" key="4">
    <source>
        <dbReference type="ARBA" id="ARBA00023242"/>
    </source>
</evidence>
<dbReference type="PRINTS" id="PR00031">
    <property type="entry name" value="HTHREPRESSR"/>
</dbReference>
<feature type="compositionally biased region" description="Low complexity" evidence="8">
    <location>
        <begin position="621"/>
        <end position="636"/>
    </location>
</feature>
<dbReference type="InterPro" id="IPR000047">
    <property type="entry name" value="HTH_motif"/>
</dbReference>
<feature type="compositionally biased region" description="Low complexity" evidence="8">
    <location>
        <begin position="30"/>
        <end position="45"/>
    </location>
</feature>
<feature type="compositionally biased region" description="Acidic residues" evidence="8">
    <location>
        <begin position="637"/>
        <end position="653"/>
    </location>
</feature>
<sequence>MSTAFMVDSILKEKDLERCPIRHHRTLSGISAGGDSSVASVSGSDSEFEEHASDMKDSNSLCDSPKSFNSCHNVNNSSFSDDELGPASDIRSYNNGANDENNAILMDYCCGKCGHYQSEPSPSEHRQHRLRIGSVGPGGDAGEGLHERHFPSGEGEYEFRCEKCGFSEFIASKQTILKEVAKPVLKFSVSAILGDKKECVKVRNEFIQPQHLWPYIQQNLIQQNHLANTAFLANHHSPHHHHHHQQHPQQSNSPHQQQPHHLVQINGTCQTTGTNNNNNNNNNNSNSSSNGSNCNGNNSCSNNTSEAGSLPNSPDLQEDGARLQQQQQQQPRDNKIIAKPLPSRPMPFLQHGLNHPHLHSLLAHCRNPYLPGGPQVFPLPPGQGFPWAHSTRGKPRRGMMRRAVFSDSQRKGLEKRFQLQKYISKPDRKKLAERLGLKDSQVKIWFQNRRMKWRNSKERELLASGGSRDQTLPNKNNPNPDLSDARTDRPQSLSPPASPPPTISDQQLQHPQQSHSPQQQSPSPQSSKPPLLVGTTLPKTSALINFKPNFELSKPPIEGGVEFKYEFDDISGNPGNAHQQQQQQQQHSRPSLMNSFYANADRDRELLLAAGGGAAPFNARSNSCSSSDNMSSGMYYDEYESNSDDSDEEINVT</sequence>
<dbReference type="PROSITE" id="PS50071">
    <property type="entry name" value="HOMEOBOX_2"/>
    <property type="match status" value="1"/>
</dbReference>
<accession>A0ABM1Z7A2</accession>
<dbReference type="InterPro" id="IPR009057">
    <property type="entry name" value="Homeodomain-like_sf"/>
</dbReference>
<dbReference type="InterPro" id="IPR017970">
    <property type="entry name" value="Homeobox_CS"/>
</dbReference>
<feature type="compositionally biased region" description="Low complexity" evidence="8">
    <location>
        <begin position="503"/>
        <end position="532"/>
    </location>
</feature>
<feature type="region of interest" description="Disordered" evidence="8">
    <location>
        <begin position="236"/>
        <end position="346"/>
    </location>
</feature>
<evidence type="ECO:0000256" key="7">
    <source>
        <dbReference type="RuleBase" id="RU000682"/>
    </source>
</evidence>
<dbReference type="EnsemblMetazoa" id="AALFPA23_015717.R22914">
    <property type="protein sequence ID" value="AALFPA23_015717.P22914"/>
    <property type="gene ID" value="AALFPA23_015717"/>
</dbReference>
<comment type="similarity">
    <text evidence="5">Belongs to the H2.0 homeobox family.</text>
</comment>
<dbReference type="Proteomes" id="UP000069940">
    <property type="component" value="Unassembled WGS sequence"/>
</dbReference>
<feature type="compositionally biased region" description="Basic residues" evidence="8">
    <location>
        <begin position="236"/>
        <end position="246"/>
    </location>
</feature>
<dbReference type="InterPro" id="IPR051662">
    <property type="entry name" value="H2.0_Homeobox_NeuralPatt"/>
</dbReference>
<dbReference type="PANTHER" id="PTHR24331">
    <property type="entry name" value="DBX"/>
    <property type="match status" value="1"/>
</dbReference>
<feature type="region of interest" description="Disordered" evidence="8">
    <location>
        <begin position="566"/>
        <end position="594"/>
    </location>
</feature>
<dbReference type="Gene3D" id="1.10.10.60">
    <property type="entry name" value="Homeodomain-like"/>
    <property type="match status" value="1"/>
</dbReference>
<dbReference type="Pfam" id="PF00046">
    <property type="entry name" value="Homeodomain"/>
    <property type="match status" value="1"/>
</dbReference>
<feature type="compositionally biased region" description="Low complexity" evidence="8">
    <location>
        <begin position="247"/>
        <end position="305"/>
    </location>
</feature>
<dbReference type="PRINTS" id="PR00024">
    <property type="entry name" value="HOMEOBOX"/>
</dbReference>
<dbReference type="InterPro" id="IPR020479">
    <property type="entry name" value="HD_metazoa"/>
</dbReference>
<dbReference type="SUPFAM" id="SSF46689">
    <property type="entry name" value="Homeodomain-like"/>
    <property type="match status" value="1"/>
</dbReference>
<evidence type="ECO:0000256" key="3">
    <source>
        <dbReference type="ARBA" id="ARBA00023155"/>
    </source>
</evidence>
<evidence type="ECO:0000313" key="10">
    <source>
        <dbReference type="EnsemblMetazoa" id="AALFPA23_015717.P22914"/>
    </source>
</evidence>
<dbReference type="PANTHER" id="PTHR24331:SF0">
    <property type="entry name" value="DBX"/>
    <property type="match status" value="1"/>
</dbReference>
<evidence type="ECO:0000259" key="9">
    <source>
        <dbReference type="PROSITE" id="PS50071"/>
    </source>
</evidence>
<feature type="region of interest" description="Disordered" evidence="8">
    <location>
        <begin position="30"/>
        <end position="60"/>
    </location>
</feature>
<dbReference type="RefSeq" id="XP_029726151.1">
    <property type="nucleotide sequence ID" value="XM_029870291.2"/>
</dbReference>
<protein>
    <recommendedName>
        <fullName evidence="9">Homeobox domain-containing protein</fullName>
    </recommendedName>
</protein>
<evidence type="ECO:0000256" key="8">
    <source>
        <dbReference type="SAM" id="MobiDB-lite"/>
    </source>
</evidence>
<reference evidence="11" key="1">
    <citation type="journal article" date="2015" name="Proc. Natl. Acad. Sci. U.S.A.">
        <title>Genome sequence of the Asian Tiger mosquito, Aedes albopictus, reveals insights into its biology, genetics, and evolution.</title>
        <authorList>
            <person name="Chen X.G."/>
            <person name="Jiang X."/>
            <person name="Gu J."/>
            <person name="Xu M."/>
            <person name="Wu Y."/>
            <person name="Deng Y."/>
            <person name="Zhang C."/>
            <person name="Bonizzoni M."/>
            <person name="Dermauw W."/>
            <person name="Vontas J."/>
            <person name="Armbruster P."/>
            <person name="Huang X."/>
            <person name="Yang Y."/>
            <person name="Zhang H."/>
            <person name="He W."/>
            <person name="Peng H."/>
            <person name="Liu Y."/>
            <person name="Wu K."/>
            <person name="Chen J."/>
            <person name="Lirakis M."/>
            <person name="Topalis P."/>
            <person name="Van Leeuwen T."/>
            <person name="Hall A.B."/>
            <person name="Jiang X."/>
            <person name="Thorpe C."/>
            <person name="Mueller R.L."/>
            <person name="Sun C."/>
            <person name="Waterhouse R.M."/>
            <person name="Yan G."/>
            <person name="Tu Z.J."/>
            <person name="Fang X."/>
            <person name="James A.A."/>
        </authorList>
    </citation>
    <scope>NUCLEOTIDE SEQUENCE [LARGE SCALE GENOMIC DNA]</scope>
    <source>
        <strain evidence="11">Foshan</strain>
    </source>
</reference>
<evidence type="ECO:0000256" key="6">
    <source>
        <dbReference type="PROSITE-ProRule" id="PRU00108"/>
    </source>
</evidence>
<name>A0ABM1Z7A2_AEDAL</name>
<organism evidence="10 11">
    <name type="scientific">Aedes albopictus</name>
    <name type="common">Asian tiger mosquito</name>
    <name type="synonym">Stegomyia albopicta</name>
    <dbReference type="NCBI Taxonomy" id="7160"/>
    <lineage>
        <taxon>Eukaryota</taxon>
        <taxon>Metazoa</taxon>
        <taxon>Ecdysozoa</taxon>
        <taxon>Arthropoda</taxon>
        <taxon>Hexapoda</taxon>
        <taxon>Insecta</taxon>
        <taxon>Pterygota</taxon>
        <taxon>Neoptera</taxon>
        <taxon>Endopterygota</taxon>
        <taxon>Diptera</taxon>
        <taxon>Nematocera</taxon>
        <taxon>Culicoidea</taxon>
        <taxon>Culicidae</taxon>
        <taxon>Culicinae</taxon>
        <taxon>Aedini</taxon>
        <taxon>Aedes</taxon>
        <taxon>Stegomyia</taxon>
    </lineage>
</organism>
<evidence type="ECO:0000256" key="5">
    <source>
        <dbReference type="ARBA" id="ARBA00038504"/>
    </source>
</evidence>
<keyword evidence="2 6" id="KW-0238">DNA-binding</keyword>